<gene>
    <name evidence="1" type="ORF">HNP25_002686</name>
</gene>
<name>A0A841EP89_9BACT</name>
<evidence type="ECO:0000313" key="1">
    <source>
        <dbReference type="EMBL" id="MBB6004024.1"/>
    </source>
</evidence>
<keyword evidence="2" id="KW-1185">Reference proteome</keyword>
<reference evidence="1 2" key="1">
    <citation type="submission" date="2020-08" db="EMBL/GenBank/DDBJ databases">
        <title>Functional genomics of gut bacteria from endangered species of beetles.</title>
        <authorList>
            <person name="Carlos-Shanley C."/>
        </authorList>
    </citation>
    <scope>NUCLEOTIDE SEQUENCE [LARGE SCALE GENOMIC DNA]</scope>
    <source>
        <strain evidence="1 2">S00070</strain>
    </source>
</reference>
<protein>
    <submittedName>
        <fullName evidence="1">Uncharacterized protein</fullName>
    </submittedName>
</protein>
<sequence length="126" mass="14317">MQSNILRLTIVVIALLISSSSSKNDLKNQITIKINSIDSETKQLRINRFDSVEVRKEGIGYLMKTFNTVGKYVTDSTGSVKIKIDCREVYQIRVYGLHAYGGDNFEKEELKDGQKVNIEVVPNQIY</sequence>
<dbReference type="EMBL" id="JACHKT010000019">
    <property type="protein sequence ID" value="MBB6004024.1"/>
    <property type="molecule type" value="Genomic_DNA"/>
</dbReference>
<evidence type="ECO:0000313" key="2">
    <source>
        <dbReference type="Proteomes" id="UP000524404"/>
    </source>
</evidence>
<dbReference type="Proteomes" id="UP000524404">
    <property type="component" value="Unassembled WGS sequence"/>
</dbReference>
<comment type="caution">
    <text evidence="1">The sequence shown here is derived from an EMBL/GenBank/DDBJ whole genome shotgun (WGS) entry which is preliminary data.</text>
</comment>
<dbReference type="RefSeq" id="WP_184134782.1">
    <property type="nucleotide sequence ID" value="NZ_JACHKT010000019.1"/>
</dbReference>
<dbReference type="AlphaFoldDB" id="A0A841EP89"/>
<organism evidence="1 2">
    <name type="scientific">Arcicella rosea</name>
    <dbReference type="NCBI Taxonomy" id="502909"/>
    <lineage>
        <taxon>Bacteria</taxon>
        <taxon>Pseudomonadati</taxon>
        <taxon>Bacteroidota</taxon>
        <taxon>Cytophagia</taxon>
        <taxon>Cytophagales</taxon>
        <taxon>Flectobacillaceae</taxon>
        <taxon>Arcicella</taxon>
    </lineage>
</organism>
<accession>A0A841EP89</accession>
<proteinExistence type="predicted"/>